<dbReference type="InterPro" id="IPR050961">
    <property type="entry name" value="BolA/IbaG_stress_morph_reg"/>
</dbReference>
<dbReference type="PANTHER" id="PTHR46229:SF2">
    <property type="entry name" value="BOLA-LIKE PROTEIN 1"/>
    <property type="match status" value="1"/>
</dbReference>
<evidence type="ECO:0000256" key="3">
    <source>
        <dbReference type="SAM" id="MobiDB-lite"/>
    </source>
</evidence>
<keyword evidence="4" id="KW-1185">Reference proteome</keyword>
<dbReference type="Proteomes" id="UP000095287">
    <property type="component" value="Unplaced"/>
</dbReference>
<dbReference type="PIRSF" id="PIRSF003113">
    <property type="entry name" value="BolA"/>
    <property type="match status" value="1"/>
</dbReference>
<evidence type="ECO:0000256" key="1">
    <source>
        <dbReference type="ARBA" id="ARBA00005578"/>
    </source>
</evidence>
<dbReference type="InterPro" id="IPR036065">
    <property type="entry name" value="BolA-like_sf"/>
</dbReference>
<dbReference type="FunFam" id="3.30.300.90:FF:000001">
    <property type="entry name" value="Transcriptional regulator BolA"/>
    <property type="match status" value="1"/>
</dbReference>
<dbReference type="WBParaSite" id="L893_g14538.t1">
    <property type="protein sequence ID" value="L893_g14538.t1"/>
    <property type="gene ID" value="L893_g14538"/>
</dbReference>
<name>A0A1I7YB09_9BILA</name>
<sequence length="117" mass="12849">MFRRMASSATGTATEGPIQQLIRKKLSSYFQPTHLDIVCESYMHNVPKGAEKHFKVQIVSDKFEGVSVIQRHRMVNSCLAEELAGPVHALRIDAHPPSKFTGQQPAPSPACRGGGHL</sequence>
<reference evidence="5" key="1">
    <citation type="submission" date="2016-11" db="UniProtKB">
        <authorList>
            <consortium name="WormBaseParasite"/>
        </authorList>
    </citation>
    <scope>IDENTIFICATION</scope>
</reference>
<organism evidence="4 5">
    <name type="scientific">Steinernema glaseri</name>
    <dbReference type="NCBI Taxonomy" id="37863"/>
    <lineage>
        <taxon>Eukaryota</taxon>
        <taxon>Metazoa</taxon>
        <taxon>Ecdysozoa</taxon>
        <taxon>Nematoda</taxon>
        <taxon>Chromadorea</taxon>
        <taxon>Rhabditida</taxon>
        <taxon>Tylenchina</taxon>
        <taxon>Panagrolaimomorpha</taxon>
        <taxon>Strongyloidoidea</taxon>
        <taxon>Steinernematidae</taxon>
        <taxon>Steinernema</taxon>
    </lineage>
</organism>
<feature type="region of interest" description="Disordered" evidence="3">
    <location>
        <begin position="93"/>
        <end position="117"/>
    </location>
</feature>
<dbReference type="AlphaFoldDB" id="A0A1I7YB09"/>
<evidence type="ECO:0000313" key="5">
    <source>
        <dbReference type="WBParaSite" id="L893_g14538.t1"/>
    </source>
</evidence>
<evidence type="ECO:0000256" key="2">
    <source>
        <dbReference type="RuleBase" id="RU003860"/>
    </source>
</evidence>
<dbReference type="GO" id="GO:0005739">
    <property type="term" value="C:mitochondrion"/>
    <property type="evidence" value="ECO:0007669"/>
    <property type="project" value="TreeGrafter"/>
</dbReference>
<dbReference type="Gene3D" id="3.30.300.90">
    <property type="entry name" value="BolA-like"/>
    <property type="match status" value="1"/>
</dbReference>
<dbReference type="PANTHER" id="PTHR46229">
    <property type="entry name" value="BOLA TRANSCRIPTION REGULATOR"/>
    <property type="match status" value="1"/>
</dbReference>
<accession>A0A1I7YB09</accession>
<protein>
    <submittedName>
        <fullName evidence="5">BolA-like protein 1</fullName>
    </submittedName>
</protein>
<comment type="similarity">
    <text evidence="1 2">Belongs to the BolA/IbaG family.</text>
</comment>
<proteinExistence type="inferred from homology"/>
<evidence type="ECO:0000313" key="4">
    <source>
        <dbReference type="Proteomes" id="UP000095287"/>
    </source>
</evidence>
<dbReference type="InterPro" id="IPR002634">
    <property type="entry name" value="BolA"/>
</dbReference>
<dbReference type="GO" id="GO:1990229">
    <property type="term" value="C:iron-sulfur cluster assembly complex"/>
    <property type="evidence" value="ECO:0007669"/>
    <property type="project" value="UniProtKB-ARBA"/>
</dbReference>
<dbReference type="SUPFAM" id="SSF82657">
    <property type="entry name" value="BolA-like"/>
    <property type="match status" value="1"/>
</dbReference>
<dbReference type="Pfam" id="PF01722">
    <property type="entry name" value="BolA"/>
    <property type="match status" value="1"/>
</dbReference>